<keyword evidence="5" id="KW-0119">Carbohydrate metabolism</keyword>
<dbReference type="AlphaFoldDB" id="A0A919D244"/>
<comment type="subcellular location">
    <subcellularLocation>
        <location evidence="1">Secreted</location>
    </subcellularLocation>
</comment>
<gene>
    <name evidence="8" type="ORF">GCM10010339_30590</name>
</gene>
<accession>A0A919D244</accession>
<protein>
    <recommendedName>
        <fullName evidence="10">Secreted protein</fullName>
    </recommendedName>
</protein>
<evidence type="ECO:0000256" key="2">
    <source>
        <dbReference type="ARBA" id="ARBA00022525"/>
    </source>
</evidence>
<evidence type="ECO:0000313" key="9">
    <source>
        <dbReference type="Proteomes" id="UP000655443"/>
    </source>
</evidence>
<dbReference type="Pfam" id="PF07335">
    <property type="entry name" value="Glyco_hydro_75"/>
    <property type="match status" value="1"/>
</dbReference>
<keyword evidence="4" id="KW-0378">Hydrolase</keyword>
<reference evidence="8" key="2">
    <citation type="submission" date="2020-09" db="EMBL/GenBank/DDBJ databases">
        <authorList>
            <person name="Sun Q."/>
            <person name="Ohkuma M."/>
        </authorList>
    </citation>
    <scope>NUCLEOTIDE SEQUENCE</scope>
    <source>
        <strain evidence="8">JCM 4714</strain>
    </source>
</reference>
<keyword evidence="6" id="KW-0326">Glycosidase</keyword>
<reference evidence="8" key="1">
    <citation type="journal article" date="2014" name="Int. J. Syst. Evol. Microbiol.">
        <title>Complete genome sequence of Corynebacterium casei LMG S-19264T (=DSM 44701T), isolated from a smear-ripened cheese.</title>
        <authorList>
            <consortium name="US DOE Joint Genome Institute (JGI-PGF)"/>
            <person name="Walter F."/>
            <person name="Albersmeier A."/>
            <person name="Kalinowski J."/>
            <person name="Ruckert C."/>
        </authorList>
    </citation>
    <scope>NUCLEOTIDE SEQUENCE</scope>
    <source>
        <strain evidence="8">JCM 4714</strain>
    </source>
</reference>
<dbReference type="GO" id="GO:0000272">
    <property type="term" value="P:polysaccharide catabolic process"/>
    <property type="evidence" value="ECO:0007669"/>
    <property type="project" value="UniProtKB-KW"/>
</dbReference>
<evidence type="ECO:0000256" key="5">
    <source>
        <dbReference type="ARBA" id="ARBA00023277"/>
    </source>
</evidence>
<keyword evidence="2" id="KW-0964">Secreted</keyword>
<evidence type="ECO:0008006" key="10">
    <source>
        <dbReference type="Google" id="ProtNLM"/>
    </source>
</evidence>
<dbReference type="Proteomes" id="UP000655443">
    <property type="component" value="Unassembled WGS sequence"/>
</dbReference>
<dbReference type="EMBL" id="BMVG01000005">
    <property type="protein sequence ID" value="GHE03384.1"/>
    <property type="molecule type" value="Genomic_DNA"/>
</dbReference>
<dbReference type="PANTHER" id="PTHR42061">
    <property type="entry name" value="ENDO-CHITOSANASE"/>
    <property type="match status" value="1"/>
</dbReference>
<dbReference type="PANTHER" id="PTHR42061:SF6">
    <property type="entry name" value="ENDO-CHITOSANASE"/>
    <property type="match status" value="1"/>
</dbReference>
<keyword evidence="9" id="KW-1185">Reference proteome</keyword>
<organism evidence="8 9">
    <name type="scientific">Streptomyces alanosinicus</name>
    <dbReference type="NCBI Taxonomy" id="68171"/>
    <lineage>
        <taxon>Bacteria</taxon>
        <taxon>Bacillati</taxon>
        <taxon>Actinomycetota</taxon>
        <taxon>Actinomycetes</taxon>
        <taxon>Kitasatosporales</taxon>
        <taxon>Streptomycetaceae</taxon>
        <taxon>Streptomyces</taxon>
    </lineage>
</organism>
<dbReference type="GO" id="GO:0016977">
    <property type="term" value="F:chitosanase activity"/>
    <property type="evidence" value="ECO:0007669"/>
    <property type="project" value="InterPro"/>
</dbReference>
<sequence>MRTTVGWMSARSGRTSVPSLTRGSLIVRVPSLTLAAAGATLLAPATLPVPAAATQPPEPPATLSEGAVPAADLLARLGECHEISHGRYRTDADSPATVPVCGTKDVVYWKADLDIDCDGRPGAECNRGTDPQFSSTTAFQQSDGRYLKAETLPYIVVPAPSAVWDPGKLGVRGGAVAAVVYQNKVQYAVVGDTGPVDVIGEASYATARGLGIRTDPGGGGAPSDVTYIVFENSRVDPIEDHAAAVATGERLARLFVGDQ</sequence>
<evidence type="ECO:0000313" key="8">
    <source>
        <dbReference type="EMBL" id="GHE03384.1"/>
    </source>
</evidence>
<evidence type="ECO:0000256" key="4">
    <source>
        <dbReference type="ARBA" id="ARBA00022801"/>
    </source>
</evidence>
<evidence type="ECO:0000256" key="7">
    <source>
        <dbReference type="ARBA" id="ARBA00023326"/>
    </source>
</evidence>
<name>A0A919D244_9ACTN</name>
<proteinExistence type="predicted"/>
<evidence type="ECO:0000256" key="1">
    <source>
        <dbReference type="ARBA" id="ARBA00004613"/>
    </source>
</evidence>
<keyword evidence="3" id="KW-0732">Signal</keyword>
<evidence type="ECO:0000256" key="3">
    <source>
        <dbReference type="ARBA" id="ARBA00022729"/>
    </source>
</evidence>
<evidence type="ECO:0000256" key="6">
    <source>
        <dbReference type="ARBA" id="ARBA00023295"/>
    </source>
</evidence>
<comment type="caution">
    <text evidence="8">The sequence shown here is derived from an EMBL/GenBank/DDBJ whole genome shotgun (WGS) entry which is preliminary data.</text>
</comment>
<keyword evidence="7" id="KW-0624">Polysaccharide degradation</keyword>
<dbReference type="GO" id="GO:0005576">
    <property type="term" value="C:extracellular region"/>
    <property type="evidence" value="ECO:0007669"/>
    <property type="project" value="UniProtKB-SubCell"/>
</dbReference>
<dbReference type="InterPro" id="IPR009939">
    <property type="entry name" value="Chitosanase_fungal"/>
</dbReference>